<feature type="domain" description="Enoyl reductase (ER)" evidence="1">
    <location>
        <begin position="10"/>
        <end position="325"/>
    </location>
</feature>
<accession>A0A7V6PES1</accession>
<dbReference type="InterPro" id="IPR014188">
    <property type="entry name" value="Acrylyl-CoA_reductase_AcuI"/>
</dbReference>
<dbReference type="InterPro" id="IPR036291">
    <property type="entry name" value="NAD(P)-bd_dom_sf"/>
</dbReference>
<dbReference type="Pfam" id="PF00107">
    <property type="entry name" value="ADH_zinc_N"/>
    <property type="match status" value="1"/>
</dbReference>
<name>A0A7V6PES1_9HYPH</name>
<dbReference type="PANTHER" id="PTHR43677">
    <property type="entry name" value="SHORT-CHAIN DEHYDROGENASE/REDUCTASE"/>
    <property type="match status" value="1"/>
</dbReference>
<dbReference type="NCBIfam" id="TIGR02823">
    <property type="entry name" value="oxido_YhdH"/>
    <property type="match status" value="1"/>
</dbReference>
<dbReference type="InterPro" id="IPR051397">
    <property type="entry name" value="Zn-ADH-like_protein"/>
</dbReference>
<reference evidence="2 3" key="1">
    <citation type="journal article" date="2020" name="Biotechnol. Biofuels">
        <title>New insights from the biogas microbiome by comprehensive genome-resolved metagenomics of nearly 1600 species originating from multiple anaerobic digesters.</title>
        <authorList>
            <person name="Campanaro S."/>
            <person name="Treu L."/>
            <person name="Rodriguez-R L.M."/>
            <person name="Kovalovszki A."/>
            <person name="Ziels R.M."/>
            <person name="Maus I."/>
            <person name="Zhu X."/>
            <person name="Kougias P.G."/>
            <person name="Basile A."/>
            <person name="Luo G."/>
            <person name="Schluter A."/>
            <person name="Konstantinidis K.T."/>
            <person name="Angelidaki I."/>
        </authorList>
    </citation>
    <scope>NUCLEOTIDE SEQUENCE [LARGE SCALE GENOMIC DNA]</scope>
    <source>
        <strain evidence="2">AS04akNAM_66</strain>
    </source>
</reference>
<gene>
    <name evidence="2" type="ORF">GXX48_17740</name>
</gene>
<dbReference type="Gene3D" id="3.90.180.10">
    <property type="entry name" value="Medium-chain alcohol dehydrogenases, catalytic domain"/>
    <property type="match status" value="1"/>
</dbReference>
<dbReference type="PANTHER" id="PTHR43677:SF1">
    <property type="entry name" value="ACRYLYL-COA REDUCTASE ACUI-RELATED"/>
    <property type="match status" value="1"/>
</dbReference>
<dbReference type="SUPFAM" id="SSF51735">
    <property type="entry name" value="NAD(P)-binding Rossmann-fold domains"/>
    <property type="match status" value="1"/>
</dbReference>
<proteinExistence type="predicted"/>
<evidence type="ECO:0000313" key="3">
    <source>
        <dbReference type="Proteomes" id="UP000551563"/>
    </source>
</evidence>
<sequence length="329" mass="34234">MTFKALLISRTDDAITSAVTELDESQLPEGDVLVDVEYSTINYKDGLVLQGAGGLVKTYPHVPGVDFAGIVSESKSPDFKPGDRVVLTGWRVGEIHWGGLAEKARVKGDWLLALPDAVSTRDAMAVGTAGLTAMLAVIELERQGLTPDKGPILVTGATGGVGTFATRILADLGYDVHALSGKPEMADYLRGLGASEVIARSEMAEPNKRPLEGAKWAGCVDAVGGTILARALAQMEYGGVVAAIGLAGGAALNTTVVPFLLRGVKLIGIDSVMCPADQRRAAWKRFAESGVISKVSSGVKEIGLEDAGDAGRQILRGEISGRVVVKIGG</sequence>
<dbReference type="AlphaFoldDB" id="A0A7V6PES1"/>
<organism evidence="2 3">
    <name type="scientific">Brucella intermedia</name>
    <dbReference type="NCBI Taxonomy" id="94625"/>
    <lineage>
        <taxon>Bacteria</taxon>
        <taxon>Pseudomonadati</taxon>
        <taxon>Pseudomonadota</taxon>
        <taxon>Alphaproteobacteria</taxon>
        <taxon>Hyphomicrobiales</taxon>
        <taxon>Brucellaceae</taxon>
        <taxon>Brucella/Ochrobactrum group</taxon>
        <taxon>Brucella</taxon>
    </lineage>
</organism>
<dbReference type="SMART" id="SM00829">
    <property type="entry name" value="PKS_ER"/>
    <property type="match status" value="1"/>
</dbReference>
<dbReference type="SUPFAM" id="SSF50129">
    <property type="entry name" value="GroES-like"/>
    <property type="match status" value="1"/>
</dbReference>
<dbReference type="GO" id="GO:0043957">
    <property type="term" value="F:acryloyl-CoA reductase (NADPH) activity"/>
    <property type="evidence" value="ECO:0007669"/>
    <property type="project" value="TreeGrafter"/>
</dbReference>
<dbReference type="InterPro" id="IPR011032">
    <property type="entry name" value="GroES-like_sf"/>
</dbReference>
<dbReference type="EMBL" id="DUMN01000502">
    <property type="protein sequence ID" value="HHV69463.1"/>
    <property type="molecule type" value="Genomic_DNA"/>
</dbReference>
<dbReference type="CDD" id="cd08288">
    <property type="entry name" value="MDR_yhdh"/>
    <property type="match status" value="1"/>
</dbReference>
<evidence type="ECO:0000259" key="1">
    <source>
        <dbReference type="SMART" id="SM00829"/>
    </source>
</evidence>
<dbReference type="Gene3D" id="3.40.50.720">
    <property type="entry name" value="NAD(P)-binding Rossmann-like Domain"/>
    <property type="match status" value="1"/>
</dbReference>
<comment type="caution">
    <text evidence="2">The sequence shown here is derived from an EMBL/GenBank/DDBJ whole genome shotgun (WGS) entry which is preliminary data.</text>
</comment>
<evidence type="ECO:0000313" key="2">
    <source>
        <dbReference type="EMBL" id="HHV69463.1"/>
    </source>
</evidence>
<dbReference type="Pfam" id="PF08240">
    <property type="entry name" value="ADH_N"/>
    <property type="match status" value="1"/>
</dbReference>
<protein>
    <submittedName>
        <fullName evidence="2">Oxidoreductase</fullName>
    </submittedName>
</protein>
<dbReference type="InterPro" id="IPR020843">
    <property type="entry name" value="ER"/>
</dbReference>
<dbReference type="InterPro" id="IPR013149">
    <property type="entry name" value="ADH-like_C"/>
</dbReference>
<dbReference type="InterPro" id="IPR013154">
    <property type="entry name" value="ADH-like_N"/>
</dbReference>
<dbReference type="Proteomes" id="UP000551563">
    <property type="component" value="Unassembled WGS sequence"/>
</dbReference>